<reference evidence="9" key="1">
    <citation type="submission" date="2016-11" db="EMBL/GenBank/DDBJ databases">
        <authorList>
            <person name="Guldener U."/>
        </authorList>
    </citation>
    <scope>NUCLEOTIDE SEQUENCE [LARGE SCALE GENOMIC DNA]</scope>
</reference>
<dbReference type="InterPro" id="IPR036864">
    <property type="entry name" value="Zn2-C6_fun-type_DNA-bd_sf"/>
</dbReference>
<evidence type="ECO:0000256" key="2">
    <source>
        <dbReference type="ARBA" id="ARBA00022723"/>
    </source>
</evidence>
<dbReference type="PANTHER" id="PTHR46910">
    <property type="entry name" value="TRANSCRIPTION FACTOR PDR1"/>
    <property type="match status" value="1"/>
</dbReference>
<dbReference type="PANTHER" id="PTHR46910:SF3">
    <property type="entry name" value="HALOTOLERANCE PROTEIN 9-RELATED"/>
    <property type="match status" value="1"/>
</dbReference>
<dbReference type="SUPFAM" id="SSF57701">
    <property type="entry name" value="Zn2/Cys6 DNA-binding domain"/>
    <property type="match status" value="1"/>
</dbReference>
<evidence type="ECO:0000256" key="5">
    <source>
        <dbReference type="ARBA" id="ARBA00023242"/>
    </source>
</evidence>
<keyword evidence="9" id="KW-1185">Reference proteome</keyword>
<dbReference type="CDD" id="cd00067">
    <property type="entry name" value="GAL4"/>
    <property type="match status" value="1"/>
</dbReference>
<feature type="region of interest" description="Disordered" evidence="6">
    <location>
        <begin position="85"/>
        <end position="104"/>
    </location>
</feature>
<dbReference type="Pfam" id="PF04082">
    <property type="entry name" value="Fungal_trans"/>
    <property type="match status" value="1"/>
</dbReference>
<dbReference type="InterPro" id="IPR001138">
    <property type="entry name" value="Zn2Cys6_DnaBD"/>
</dbReference>
<comment type="subcellular location">
    <subcellularLocation>
        <location evidence="1">Nucleus</location>
    </subcellularLocation>
</comment>
<dbReference type="AlphaFoldDB" id="A0A1L0B0K1"/>
<evidence type="ECO:0000313" key="8">
    <source>
        <dbReference type="EMBL" id="SGZ39324.1"/>
    </source>
</evidence>
<evidence type="ECO:0000256" key="4">
    <source>
        <dbReference type="ARBA" id="ARBA00023125"/>
    </source>
</evidence>
<feature type="compositionally biased region" description="Polar residues" evidence="6">
    <location>
        <begin position="91"/>
        <end position="102"/>
    </location>
</feature>
<dbReference type="GO" id="GO:0006351">
    <property type="term" value="P:DNA-templated transcription"/>
    <property type="evidence" value="ECO:0007669"/>
    <property type="project" value="InterPro"/>
</dbReference>
<name>A0A1L0B0K1_9ASCO</name>
<evidence type="ECO:0000313" key="9">
    <source>
        <dbReference type="Proteomes" id="UP000183365"/>
    </source>
</evidence>
<evidence type="ECO:0000256" key="3">
    <source>
        <dbReference type="ARBA" id="ARBA00022833"/>
    </source>
</evidence>
<dbReference type="GO" id="GO:0000981">
    <property type="term" value="F:DNA-binding transcription factor activity, RNA polymerase II-specific"/>
    <property type="evidence" value="ECO:0007669"/>
    <property type="project" value="InterPro"/>
</dbReference>
<dbReference type="Proteomes" id="UP000183365">
    <property type="component" value="Unassembled WGS sequence"/>
</dbReference>
<organism evidence="8 9">
    <name type="scientific">Hanseniaspora guilliermondii</name>
    <dbReference type="NCBI Taxonomy" id="56406"/>
    <lineage>
        <taxon>Eukaryota</taxon>
        <taxon>Fungi</taxon>
        <taxon>Dikarya</taxon>
        <taxon>Ascomycota</taxon>
        <taxon>Saccharomycotina</taxon>
        <taxon>Saccharomycetes</taxon>
        <taxon>Saccharomycodales</taxon>
        <taxon>Saccharomycodaceae</taxon>
        <taxon>Hanseniaspora</taxon>
    </lineage>
</organism>
<gene>
    <name evidence="8" type="ORF">HGUI_01524</name>
</gene>
<dbReference type="GO" id="GO:0003677">
    <property type="term" value="F:DNA binding"/>
    <property type="evidence" value="ECO:0007669"/>
    <property type="project" value="UniProtKB-KW"/>
</dbReference>
<keyword evidence="4" id="KW-0238">DNA-binding</keyword>
<keyword evidence="3" id="KW-0862">Zinc</keyword>
<dbReference type="VEuPathDB" id="FungiDB:HGUI_01524"/>
<dbReference type="InterPro" id="IPR050987">
    <property type="entry name" value="AtrR-like"/>
</dbReference>
<dbReference type="EMBL" id="FQNF01000021">
    <property type="protein sequence ID" value="SGZ39324.1"/>
    <property type="molecule type" value="Genomic_DNA"/>
</dbReference>
<evidence type="ECO:0000259" key="7">
    <source>
        <dbReference type="SMART" id="SM00066"/>
    </source>
</evidence>
<evidence type="ECO:0000256" key="6">
    <source>
        <dbReference type="SAM" id="MobiDB-lite"/>
    </source>
</evidence>
<accession>A0A1L0B0K1</accession>
<keyword evidence="2" id="KW-0479">Metal-binding</keyword>
<dbReference type="GO" id="GO:0008270">
    <property type="term" value="F:zinc ion binding"/>
    <property type="evidence" value="ECO:0007669"/>
    <property type="project" value="InterPro"/>
</dbReference>
<sequence length="1156" mass="132238">MARQRKPKAEKALKRKSCLLCRIKKLKCDFDSNHLYLNNGEINPCGNCLIYKAKCEPFGGSNDRSLIKYLTPDEYSELIKEREKLRETENDNVNKNSPTTHIAGTPDKNYILNLNALNQMGATKNVIDEKTTFVPQSENLSTSTKTKISRYMTNSAVVMTEEDILKQKESINVLKTKLNELSQFIQSQKTFGGSLSNLIRSLEDEILIKENNLKNVKTQHNYMKDFIEWDTEKLRDIVSKESYDKSNSMQTTVPIDTFDILKGSKKPYKRKIQEVNDEKYKNVNHSVESQLLKFSGFQEICLNSLLSFDIDTSTGEIILNAKEPYWYNKDTSLKSLPTFFGEYNVDGFISKPGLETVMREIISKNPNFEILSERDLKATLFLVLKFVQYHLSCGNMTSDIYTDPFEYFGNDLIKELNSASNTSDKVLLLYSRLPTSLINETLKKYPKFKDTHKNFNKIVNESSFASSLFQYFIVLTSVNQENFRPHALDFFLEGDNTKSNTQYLNSMKYLEIEDILLINSIHFSEKSKFSSVESLDYIESILIKFEQQFSFVNKNVFCEILSSFVRCVLEIELHKFESYLDLDEATAEKRRKLFWKAVYWDVKLQIGFGNAAFININHVTALLPKFFIKAGVVSIGDLKYFLLNKGFSVIADSSLNIDDKLEILNVSCSIITSDFMNSVLFCSDYTSLVSLLKVDPSVSNNRLKCLLEKIEYYNRFNTIFKMIISNVYKMLMAKGNYSNSIEYETLIQMKYLMTASYMRSYILTSSLSLISRLQKTCTDPKILETSKKTIDLFSELVLNNEVSTLSIAVLAGKSIMSLRSIDVISKSYSSIITTASSYSKNISTDLLLITIRVHNLLRLCYQKLIKKDIYNGKNTIHRIHSFVNLFSYKIRLCSRIVSQLFMAQQGINLEKLKELIGSLPDFVTDKECLKEELDSIFDTTFFEHDSIADMQLARNKKRYDDIAKRFQKVGSDITRAASSKDLATKPPERKNIKLPKLSFLTNSINIESPGVFSFNSNLSSNISPQPIPKLGIPNSDILMKNFELSRNTSPQNLPSPSQMLQGFNKDQRAVSPSPQKFFQSSERLENNKEGMDQSITGASESSNSLISSSNGIFKRENMGNGRNMVERINVGTMEDFLTNKDVDNLFSSFWDGFNMD</sequence>
<dbReference type="GO" id="GO:0005634">
    <property type="term" value="C:nucleus"/>
    <property type="evidence" value="ECO:0007669"/>
    <property type="project" value="UniProtKB-SubCell"/>
</dbReference>
<dbReference type="OrthoDB" id="3364175at2759"/>
<dbReference type="GO" id="GO:0045944">
    <property type="term" value="P:positive regulation of transcription by RNA polymerase II"/>
    <property type="evidence" value="ECO:0007669"/>
    <property type="project" value="UniProtKB-ARBA"/>
</dbReference>
<feature type="domain" description="Zn(2)-C6 fungal-type" evidence="7">
    <location>
        <begin position="12"/>
        <end position="66"/>
    </location>
</feature>
<keyword evidence="5" id="KW-0539">Nucleus</keyword>
<dbReference type="SMART" id="SM00066">
    <property type="entry name" value="GAL4"/>
    <property type="match status" value="1"/>
</dbReference>
<dbReference type="CDD" id="cd12148">
    <property type="entry name" value="fungal_TF_MHR"/>
    <property type="match status" value="1"/>
</dbReference>
<dbReference type="InterPro" id="IPR007219">
    <property type="entry name" value="XnlR_reg_dom"/>
</dbReference>
<protein>
    <recommendedName>
        <fullName evidence="7">Zn(2)-C6 fungal-type domain-containing protein</fullName>
    </recommendedName>
</protein>
<evidence type="ECO:0000256" key="1">
    <source>
        <dbReference type="ARBA" id="ARBA00004123"/>
    </source>
</evidence>
<proteinExistence type="predicted"/>